<dbReference type="AlphaFoldDB" id="A0A6P0D9S8"/>
<dbReference type="Pfam" id="PF13426">
    <property type="entry name" value="PAS_9"/>
    <property type="match status" value="2"/>
</dbReference>
<dbReference type="PROSITE" id="PS50109">
    <property type="entry name" value="HIS_KIN"/>
    <property type="match status" value="1"/>
</dbReference>
<dbReference type="SUPFAM" id="SSF55785">
    <property type="entry name" value="PYP-like sensor domain (PAS domain)"/>
    <property type="match status" value="2"/>
</dbReference>
<evidence type="ECO:0000313" key="13">
    <source>
        <dbReference type="Proteomes" id="UP000471409"/>
    </source>
</evidence>
<dbReference type="Gene3D" id="3.30.450.20">
    <property type="entry name" value="PAS domain"/>
    <property type="match status" value="2"/>
</dbReference>
<comment type="caution">
    <text evidence="12">The sequence shown here is derived from an EMBL/GenBank/DDBJ whole genome shotgun (WGS) entry which is preliminary data.</text>
</comment>
<dbReference type="InterPro" id="IPR035965">
    <property type="entry name" value="PAS-like_dom_sf"/>
</dbReference>
<feature type="domain" description="PAC" evidence="11">
    <location>
        <begin position="372"/>
        <end position="423"/>
    </location>
</feature>
<dbReference type="GO" id="GO:0000155">
    <property type="term" value="F:phosphorelay sensor kinase activity"/>
    <property type="evidence" value="ECO:0007669"/>
    <property type="project" value="InterPro"/>
</dbReference>
<dbReference type="PROSITE" id="PS50112">
    <property type="entry name" value="PAS"/>
    <property type="match status" value="1"/>
</dbReference>
<dbReference type="CDD" id="cd00130">
    <property type="entry name" value="PAS"/>
    <property type="match status" value="1"/>
</dbReference>
<dbReference type="SUPFAM" id="SSF47384">
    <property type="entry name" value="Homodimeric domain of signal transducing histidine kinase"/>
    <property type="match status" value="1"/>
</dbReference>
<sequence length="670" mass="73855">MDSLAIEIAEASNESIVIYDADGRIVHLNEASDLLYGVMNSEAIGKTAAEMFGASLDEPGLDHIVSKGSWQGIVQRRTADGVPLLVEIRVRSHRDEEDGTDLFIEFGRRADPRIVEGHSIGSQRDWVAVWSIDVSGATTALQKMTHNNGARANHLSGAYPRFVADYLKIKDLNLAAAKLFANEGSPTAVIGKSAYRCWPKNHRDALLDMTLAVLLMTESDIPIVRRIVGADTLTVWRSSAEHPSLISVGVTGSWSDPETYWEIAASEQRYRNLIDNIPLPVWQVDARVMSGVIENLKASGIDDIEDYLAAQPDLVRFASEAVVVTEINDSAMRLFRGHRREDFLQDVSYLFTGTPAAASRVVMAHFAGGRNYSEEMKILTFDGELLDVLFYVTFPQYPEKLDKTLIMIIDVTEQRRIERQLRKIEADFAHAARISALGELVTSIAHEVRQPLSVIVTDADTGIRWLARDEPNLPKVKSIMARIMENAHRANEVIRRIKGMAVKSDPVRDSVDINDIVREAALFVRSESQANHIAITTRLAGGLPRIIGDRVQLQQVVVNLLINGIQAIAANNSRTREISIETGQFAEKITLVVRDSGGGIQANEIDKIFDGFFSRKADGMGMGLAICRSIIGDHGGTISAENDGARGAVFRLTLPIMDSSREVAIETVPR</sequence>
<evidence type="ECO:0000256" key="5">
    <source>
        <dbReference type="ARBA" id="ARBA00022741"/>
    </source>
</evidence>
<proteinExistence type="predicted"/>
<dbReference type="Gene3D" id="3.30.565.10">
    <property type="entry name" value="Histidine kinase-like ATPase, C-terminal domain"/>
    <property type="match status" value="1"/>
</dbReference>
<evidence type="ECO:0000256" key="7">
    <source>
        <dbReference type="ARBA" id="ARBA00022840"/>
    </source>
</evidence>
<organism evidence="12 13">
    <name type="scientific">Rhizobium leguminosarum</name>
    <dbReference type="NCBI Taxonomy" id="384"/>
    <lineage>
        <taxon>Bacteria</taxon>
        <taxon>Pseudomonadati</taxon>
        <taxon>Pseudomonadota</taxon>
        <taxon>Alphaproteobacteria</taxon>
        <taxon>Hyphomicrobiales</taxon>
        <taxon>Rhizobiaceae</taxon>
        <taxon>Rhizobium/Agrobacterium group</taxon>
        <taxon>Rhizobium</taxon>
    </lineage>
</organism>
<gene>
    <name evidence="12" type="ORF">GUK36_03555</name>
</gene>
<dbReference type="SMART" id="SM00387">
    <property type="entry name" value="HATPase_c"/>
    <property type="match status" value="1"/>
</dbReference>
<evidence type="ECO:0000256" key="4">
    <source>
        <dbReference type="ARBA" id="ARBA00022679"/>
    </source>
</evidence>
<dbReference type="SUPFAM" id="SSF55874">
    <property type="entry name" value="ATPase domain of HSP90 chaperone/DNA topoisomerase II/histidine kinase"/>
    <property type="match status" value="1"/>
</dbReference>
<evidence type="ECO:0000256" key="8">
    <source>
        <dbReference type="ARBA" id="ARBA00023012"/>
    </source>
</evidence>
<reference evidence="12 13" key="1">
    <citation type="submission" date="2020-01" db="EMBL/GenBank/DDBJ databases">
        <title>Rhizobium genotypes associated with high levels of biological nitrogen fixation by grain legumes in a temperate-maritime cropping system.</title>
        <authorList>
            <person name="Maluk M."/>
            <person name="Francesc Ferrando Molina F."/>
            <person name="Lopez Del Egido L."/>
            <person name="Lafos M."/>
            <person name="Langarica-Fuentes A."/>
            <person name="Gebre Yohannes G."/>
            <person name="Young M.W."/>
            <person name="Martin P."/>
            <person name="Gantlett R."/>
            <person name="Kenicer G."/>
            <person name="Hawes C."/>
            <person name="Begg G.S."/>
            <person name="Quilliam R.S."/>
            <person name="Squire G.R."/>
            <person name="Poole P.S."/>
            <person name="Young P.W."/>
            <person name="Iannetta P.M."/>
            <person name="James E.K."/>
        </authorList>
    </citation>
    <scope>NUCLEOTIDE SEQUENCE [LARGE SCALE GENOMIC DNA]</scope>
    <source>
        <strain evidence="12 13">JHI944</strain>
    </source>
</reference>
<dbReference type="EMBL" id="WXXP01000002">
    <property type="protein sequence ID" value="NEK48500.1"/>
    <property type="molecule type" value="Genomic_DNA"/>
</dbReference>
<comment type="catalytic activity">
    <reaction evidence="1">
        <text>ATP + protein L-histidine = ADP + protein N-phospho-L-histidine.</text>
        <dbReference type="EC" id="2.7.13.3"/>
    </reaction>
</comment>
<dbReference type="InterPro" id="IPR036097">
    <property type="entry name" value="HisK_dim/P_sf"/>
</dbReference>
<dbReference type="InterPro" id="IPR004358">
    <property type="entry name" value="Sig_transdc_His_kin-like_C"/>
</dbReference>
<dbReference type="CDD" id="cd00082">
    <property type="entry name" value="HisKA"/>
    <property type="match status" value="1"/>
</dbReference>
<evidence type="ECO:0000259" key="11">
    <source>
        <dbReference type="PROSITE" id="PS50113"/>
    </source>
</evidence>
<dbReference type="InterPro" id="IPR036890">
    <property type="entry name" value="HATPase_C_sf"/>
</dbReference>
<keyword evidence="7" id="KW-0067">ATP-binding</keyword>
<evidence type="ECO:0000256" key="3">
    <source>
        <dbReference type="ARBA" id="ARBA00022553"/>
    </source>
</evidence>
<keyword evidence="8" id="KW-0902">Two-component regulatory system</keyword>
<dbReference type="NCBIfam" id="TIGR00229">
    <property type="entry name" value="sensory_box"/>
    <property type="match status" value="1"/>
</dbReference>
<dbReference type="PANTHER" id="PTHR43065">
    <property type="entry name" value="SENSOR HISTIDINE KINASE"/>
    <property type="match status" value="1"/>
</dbReference>
<keyword evidence="4" id="KW-0808">Transferase</keyword>
<feature type="domain" description="Histidine kinase" evidence="9">
    <location>
        <begin position="443"/>
        <end position="658"/>
    </location>
</feature>
<evidence type="ECO:0000256" key="1">
    <source>
        <dbReference type="ARBA" id="ARBA00000085"/>
    </source>
</evidence>
<keyword evidence="3" id="KW-0597">Phosphoprotein</keyword>
<dbReference type="Proteomes" id="UP000471409">
    <property type="component" value="Unassembled WGS sequence"/>
</dbReference>
<name>A0A6P0D9S8_RHILE</name>
<keyword evidence="6" id="KW-0418">Kinase</keyword>
<dbReference type="Pfam" id="PF02518">
    <property type="entry name" value="HATPase_c"/>
    <property type="match status" value="1"/>
</dbReference>
<protein>
    <recommendedName>
        <fullName evidence="2">histidine kinase</fullName>
        <ecNumber evidence="2">2.7.13.3</ecNumber>
    </recommendedName>
</protein>
<dbReference type="InterPro" id="IPR000700">
    <property type="entry name" value="PAS-assoc_C"/>
</dbReference>
<dbReference type="PROSITE" id="PS50113">
    <property type="entry name" value="PAC"/>
    <property type="match status" value="1"/>
</dbReference>
<dbReference type="InterPro" id="IPR000014">
    <property type="entry name" value="PAS"/>
</dbReference>
<dbReference type="Gene3D" id="1.10.287.130">
    <property type="match status" value="1"/>
</dbReference>
<dbReference type="SMART" id="SM00388">
    <property type="entry name" value="HisKA"/>
    <property type="match status" value="1"/>
</dbReference>
<dbReference type="RefSeq" id="WP_163999778.1">
    <property type="nucleotide sequence ID" value="NZ_CP121635.1"/>
</dbReference>
<dbReference type="EC" id="2.7.13.3" evidence="2"/>
<dbReference type="GO" id="GO:0005524">
    <property type="term" value="F:ATP binding"/>
    <property type="evidence" value="ECO:0007669"/>
    <property type="project" value="UniProtKB-KW"/>
</dbReference>
<dbReference type="InterPro" id="IPR005467">
    <property type="entry name" value="His_kinase_dom"/>
</dbReference>
<dbReference type="InterPro" id="IPR003661">
    <property type="entry name" value="HisK_dim/P_dom"/>
</dbReference>
<keyword evidence="5" id="KW-0547">Nucleotide-binding</keyword>
<evidence type="ECO:0000256" key="6">
    <source>
        <dbReference type="ARBA" id="ARBA00022777"/>
    </source>
</evidence>
<evidence type="ECO:0000313" key="12">
    <source>
        <dbReference type="EMBL" id="NEK48500.1"/>
    </source>
</evidence>
<evidence type="ECO:0000259" key="10">
    <source>
        <dbReference type="PROSITE" id="PS50112"/>
    </source>
</evidence>
<evidence type="ECO:0000256" key="2">
    <source>
        <dbReference type="ARBA" id="ARBA00012438"/>
    </source>
</evidence>
<accession>A0A6P0D9S8</accession>
<dbReference type="PANTHER" id="PTHR43065:SF10">
    <property type="entry name" value="PEROXIDE STRESS-ACTIVATED HISTIDINE KINASE MAK3"/>
    <property type="match status" value="1"/>
</dbReference>
<dbReference type="PRINTS" id="PR00344">
    <property type="entry name" value="BCTRLSENSOR"/>
</dbReference>
<evidence type="ECO:0000259" key="9">
    <source>
        <dbReference type="PROSITE" id="PS50109"/>
    </source>
</evidence>
<dbReference type="InterPro" id="IPR003594">
    <property type="entry name" value="HATPase_dom"/>
</dbReference>
<feature type="domain" description="PAS" evidence="10">
    <location>
        <begin position="1"/>
        <end position="47"/>
    </location>
</feature>